<evidence type="ECO:0000256" key="1">
    <source>
        <dbReference type="SAM" id="MobiDB-lite"/>
    </source>
</evidence>
<dbReference type="PANTHER" id="PTHR36182">
    <property type="entry name" value="PROTEIN, PUTATIVE (AFU_ORTHOLOGUE AFUA_6G10930)-RELATED"/>
    <property type="match status" value="1"/>
</dbReference>
<reference evidence="3" key="1">
    <citation type="submission" date="2023-02" db="EMBL/GenBank/DDBJ databases">
        <title>Identification and recombinant expression of a fungal hydrolase from Papiliotrema laurentii that hydrolyzes apple cutin and clears colloidal polyester polyurethane.</title>
        <authorList>
            <consortium name="DOE Joint Genome Institute"/>
            <person name="Roman V.A."/>
            <person name="Bojanowski C."/>
            <person name="Crable B.R."/>
            <person name="Wagner D.N."/>
            <person name="Hung C.S."/>
            <person name="Nadeau L.J."/>
            <person name="Schratz L."/>
            <person name="Haridas S."/>
            <person name="Pangilinan J."/>
            <person name="Lipzen A."/>
            <person name="Na H."/>
            <person name="Yan M."/>
            <person name="Ng V."/>
            <person name="Grigoriev I.V."/>
            <person name="Spatafora J.W."/>
            <person name="Barlow D."/>
            <person name="Biffinger J."/>
            <person name="Kelley-Loughnane N."/>
            <person name="Varaljay V.A."/>
            <person name="Crookes-Goodson W.J."/>
        </authorList>
    </citation>
    <scope>NUCLEOTIDE SEQUENCE</scope>
    <source>
        <strain evidence="3">5307AH</strain>
    </source>
</reference>
<gene>
    <name evidence="3" type="ORF">DB88DRAFT_537247</name>
</gene>
<keyword evidence="4" id="KW-1185">Reference proteome</keyword>
<dbReference type="AlphaFoldDB" id="A0AAD9FW80"/>
<dbReference type="Proteomes" id="UP001182556">
    <property type="component" value="Unassembled WGS sequence"/>
</dbReference>
<keyword evidence="2" id="KW-0732">Signal</keyword>
<evidence type="ECO:0000313" key="3">
    <source>
        <dbReference type="EMBL" id="KAK1927281.1"/>
    </source>
</evidence>
<evidence type="ECO:0000256" key="2">
    <source>
        <dbReference type="SAM" id="SignalP"/>
    </source>
</evidence>
<feature type="signal peptide" evidence="2">
    <location>
        <begin position="1"/>
        <end position="20"/>
    </location>
</feature>
<evidence type="ECO:0008006" key="5">
    <source>
        <dbReference type="Google" id="ProtNLM"/>
    </source>
</evidence>
<dbReference type="PANTHER" id="PTHR36182:SF1">
    <property type="entry name" value="PROTEIN, PUTATIVE (AFU_ORTHOLOGUE AFUA_6G10930)-RELATED"/>
    <property type="match status" value="1"/>
</dbReference>
<feature type="compositionally biased region" description="Basic and acidic residues" evidence="1">
    <location>
        <begin position="292"/>
        <end position="305"/>
    </location>
</feature>
<feature type="compositionally biased region" description="Low complexity" evidence="1">
    <location>
        <begin position="272"/>
        <end position="283"/>
    </location>
</feature>
<protein>
    <recommendedName>
        <fullName evidence="5">Endoglucanase</fullName>
    </recommendedName>
</protein>
<feature type="chain" id="PRO_5042126463" description="Endoglucanase" evidence="2">
    <location>
        <begin position="21"/>
        <end position="314"/>
    </location>
</feature>
<feature type="region of interest" description="Disordered" evidence="1">
    <location>
        <begin position="215"/>
        <end position="314"/>
    </location>
</feature>
<accession>A0AAD9FW80</accession>
<organism evidence="3 4">
    <name type="scientific">Papiliotrema laurentii</name>
    <name type="common">Cryptococcus laurentii</name>
    <dbReference type="NCBI Taxonomy" id="5418"/>
    <lineage>
        <taxon>Eukaryota</taxon>
        <taxon>Fungi</taxon>
        <taxon>Dikarya</taxon>
        <taxon>Basidiomycota</taxon>
        <taxon>Agaricomycotina</taxon>
        <taxon>Tremellomycetes</taxon>
        <taxon>Tremellales</taxon>
        <taxon>Rhynchogastremaceae</taxon>
        <taxon>Papiliotrema</taxon>
    </lineage>
</organism>
<sequence>MVASSTFALAALAAASSAMAHMELSWPYAFKSKFNPANSGAANNIDYSMTSPLAANQYPCKGYQDPSAPSVATWAAGSTVNYTVAGTAIHGGGSCQLSMSYDEGKTWNVIQSIIGGCLIDGLTEEVVIPADAPSGDALFAWGWFNLVGNREMYHNCAPVTITGGGSGLNSADYPAPFVANVDAAPGCKTVEGTEVVFPNPGKNVRYGGAYASGTTPQPGAGTTGDCGAVVTPSNPQSPSSSAAAPAASSASASSAAPSASASIIGNQNHADPAPSASASAAPANCKRRSRRSAAEVEEHVQARHERLVRRKKMH</sequence>
<dbReference type="Gene3D" id="2.70.50.70">
    <property type="match status" value="1"/>
</dbReference>
<dbReference type="EMBL" id="JAODAN010000001">
    <property type="protein sequence ID" value="KAK1927281.1"/>
    <property type="molecule type" value="Genomic_DNA"/>
</dbReference>
<proteinExistence type="predicted"/>
<evidence type="ECO:0000313" key="4">
    <source>
        <dbReference type="Proteomes" id="UP001182556"/>
    </source>
</evidence>
<comment type="caution">
    <text evidence="3">The sequence shown here is derived from an EMBL/GenBank/DDBJ whole genome shotgun (WGS) entry which is preliminary data.</text>
</comment>
<name>A0AAD9FW80_PAPLA</name>
<feature type="compositionally biased region" description="Low complexity" evidence="1">
    <location>
        <begin position="237"/>
        <end position="262"/>
    </location>
</feature>